<reference evidence="3 4" key="1">
    <citation type="submission" date="2025-04" db="UniProtKB">
        <authorList>
            <consortium name="RefSeq"/>
        </authorList>
    </citation>
    <scope>IDENTIFICATION</scope>
    <source>
        <tissue evidence="3 4">Whole sample</tissue>
    </source>
</reference>
<dbReference type="GeneID" id="111115814"/>
<feature type="compositionally biased region" description="Acidic residues" evidence="1">
    <location>
        <begin position="27"/>
        <end position="36"/>
    </location>
</feature>
<gene>
    <name evidence="3 4" type="primary">LOC111115814</name>
</gene>
<dbReference type="RefSeq" id="XP_022310383.1">
    <property type="nucleotide sequence ID" value="XM_022454675.1"/>
</dbReference>
<organism evidence="2 3">
    <name type="scientific">Crassostrea virginica</name>
    <name type="common">Eastern oyster</name>
    <dbReference type="NCBI Taxonomy" id="6565"/>
    <lineage>
        <taxon>Eukaryota</taxon>
        <taxon>Metazoa</taxon>
        <taxon>Spiralia</taxon>
        <taxon>Lophotrochozoa</taxon>
        <taxon>Mollusca</taxon>
        <taxon>Bivalvia</taxon>
        <taxon>Autobranchia</taxon>
        <taxon>Pteriomorphia</taxon>
        <taxon>Ostreida</taxon>
        <taxon>Ostreoidea</taxon>
        <taxon>Ostreidae</taxon>
        <taxon>Crassostrea</taxon>
    </lineage>
</organism>
<dbReference type="KEGG" id="cvn:111115814"/>
<evidence type="ECO:0000313" key="2">
    <source>
        <dbReference type="Proteomes" id="UP000694844"/>
    </source>
</evidence>
<protein>
    <submittedName>
        <fullName evidence="3 4">Uncharacterized protein LOC111115814</fullName>
    </submittedName>
</protein>
<dbReference type="RefSeq" id="XP_022310381.1">
    <property type="nucleotide sequence ID" value="XM_022454673.1"/>
</dbReference>
<dbReference type="AlphaFoldDB" id="A0A8B8C674"/>
<name>A0A8B8C674_CRAVI</name>
<feature type="region of interest" description="Disordered" evidence="1">
    <location>
        <begin position="1"/>
        <end position="139"/>
    </location>
</feature>
<dbReference type="Proteomes" id="UP000694844">
    <property type="component" value="Chromosome 9"/>
</dbReference>
<evidence type="ECO:0000256" key="1">
    <source>
        <dbReference type="SAM" id="MobiDB-lite"/>
    </source>
</evidence>
<sequence>MGMKRKGIVSDDSCTAKESKRARIEVLDDTEDEESWNIEIDKSETSSENDQSPNERVEIKVEHTDNNTSSISSISEEKQGRQNDSVNEKEVNEKVTETEISMSTDLCEQTDARNENEANLNESRADPSTSNIEQDQKSQEVKDEYIYRLLRFHESYRNGLRPKNIKSRTSLQKHVEEGSKGVASRYISCCKTMDALELLGELTNKSFRVRIVVRINISKLDRDKVKVIDLTDCDTRRRHIDPSSRAWEFAENFDEVILDPVSHVPKECVERIGKIHERTFIKDEHVELD</sequence>
<feature type="compositionally biased region" description="Basic and acidic residues" evidence="1">
    <location>
        <begin position="14"/>
        <end position="26"/>
    </location>
</feature>
<dbReference type="OrthoDB" id="6133810at2759"/>
<evidence type="ECO:0000313" key="3">
    <source>
        <dbReference type="RefSeq" id="XP_022310381.1"/>
    </source>
</evidence>
<accession>A0A8B8C674</accession>
<feature type="compositionally biased region" description="Basic and acidic residues" evidence="1">
    <location>
        <begin position="53"/>
        <end position="65"/>
    </location>
</feature>
<evidence type="ECO:0000313" key="4">
    <source>
        <dbReference type="RefSeq" id="XP_022310383.1"/>
    </source>
</evidence>
<proteinExistence type="predicted"/>
<feature type="compositionally biased region" description="Polar residues" evidence="1">
    <location>
        <begin position="117"/>
        <end position="133"/>
    </location>
</feature>
<keyword evidence="2" id="KW-1185">Reference proteome</keyword>
<feature type="compositionally biased region" description="Basic and acidic residues" evidence="1">
    <location>
        <begin position="75"/>
        <end position="97"/>
    </location>
</feature>